<evidence type="ECO:0000313" key="5">
    <source>
        <dbReference type="Proteomes" id="UP001501371"/>
    </source>
</evidence>
<dbReference type="EMBL" id="BAAAKV010000028">
    <property type="protein sequence ID" value="GAA1173752.1"/>
    <property type="molecule type" value="Genomic_DNA"/>
</dbReference>
<dbReference type="PANTHER" id="PTHR43861:SF1">
    <property type="entry name" value="TRANS-ACONITATE 2-METHYLTRANSFERASE"/>
    <property type="match status" value="1"/>
</dbReference>
<dbReference type="Proteomes" id="UP001501371">
    <property type="component" value="Unassembled WGS sequence"/>
</dbReference>
<organism evidence="4 5">
    <name type="scientific">Streptomyces hebeiensis</name>
    <dbReference type="NCBI Taxonomy" id="229486"/>
    <lineage>
        <taxon>Bacteria</taxon>
        <taxon>Bacillati</taxon>
        <taxon>Actinomycetota</taxon>
        <taxon>Actinomycetes</taxon>
        <taxon>Kitasatosporales</taxon>
        <taxon>Streptomycetaceae</taxon>
        <taxon>Streptomyces</taxon>
    </lineage>
</organism>
<protein>
    <submittedName>
        <fullName evidence="4">Class I SAM-dependent methyltransferase</fullName>
    </submittedName>
</protein>
<evidence type="ECO:0000256" key="1">
    <source>
        <dbReference type="ARBA" id="ARBA00022603"/>
    </source>
</evidence>
<keyword evidence="2" id="KW-0808">Transferase</keyword>
<dbReference type="GO" id="GO:0008168">
    <property type="term" value="F:methyltransferase activity"/>
    <property type="evidence" value="ECO:0007669"/>
    <property type="project" value="UniProtKB-KW"/>
</dbReference>
<gene>
    <name evidence="4" type="ORF">GCM10009654_33850</name>
</gene>
<keyword evidence="5" id="KW-1185">Reference proteome</keyword>
<accession>A0ABN1UYS5</accession>
<reference evidence="4 5" key="1">
    <citation type="journal article" date="2019" name="Int. J. Syst. Evol. Microbiol.">
        <title>The Global Catalogue of Microorganisms (GCM) 10K type strain sequencing project: providing services to taxonomists for standard genome sequencing and annotation.</title>
        <authorList>
            <consortium name="The Broad Institute Genomics Platform"/>
            <consortium name="The Broad Institute Genome Sequencing Center for Infectious Disease"/>
            <person name="Wu L."/>
            <person name="Ma J."/>
        </authorList>
    </citation>
    <scope>NUCLEOTIDE SEQUENCE [LARGE SCALE GENOMIC DNA]</scope>
    <source>
        <strain evidence="4 5">JCM 12696</strain>
    </source>
</reference>
<feature type="domain" description="Methyltransferase" evidence="3">
    <location>
        <begin position="40"/>
        <end position="133"/>
    </location>
</feature>
<evidence type="ECO:0000313" key="4">
    <source>
        <dbReference type="EMBL" id="GAA1173752.1"/>
    </source>
</evidence>
<dbReference type="Pfam" id="PF13649">
    <property type="entry name" value="Methyltransf_25"/>
    <property type="match status" value="1"/>
</dbReference>
<evidence type="ECO:0000256" key="2">
    <source>
        <dbReference type="ARBA" id="ARBA00022679"/>
    </source>
</evidence>
<dbReference type="InterPro" id="IPR029063">
    <property type="entry name" value="SAM-dependent_MTases_sf"/>
</dbReference>
<dbReference type="RefSeq" id="WP_344276862.1">
    <property type="nucleotide sequence ID" value="NZ_BAAAKV010000028.1"/>
</dbReference>
<evidence type="ECO:0000259" key="3">
    <source>
        <dbReference type="Pfam" id="PF13649"/>
    </source>
</evidence>
<dbReference type="GO" id="GO:0032259">
    <property type="term" value="P:methylation"/>
    <property type="evidence" value="ECO:0007669"/>
    <property type="project" value="UniProtKB-KW"/>
</dbReference>
<dbReference type="Gene3D" id="3.40.50.150">
    <property type="entry name" value="Vaccinia Virus protein VP39"/>
    <property type="match status" value="1"/>
</dbReference>
<keyword evidence="1 4" id="KW-0489">Methyltransferase</keyword>
<dbReference type="PANTHER" id="PTHR43861">
    <property type="entry name" value="TRANS-ACONITATE 2-METHYLTRANSFERASE-RELATED"/>
    <property type="match status" value="1"/>
</dbReference>
<name>A0ABN1UYS5_9ACTN</name>
<dbReference type="InterPro" id="IPR041698">
    <property type="entry name" value="Methyltransf_25"/>
</dbReference>
<dbReference type="SUPFAM" id="SSF53335">
    <property type="entry name" value="S-adenosyl-L-methionine-dependent methyltransferases"/>
    <property type="match status" value="1"/>
</dbReference>
<comment type="caution">
    <text evidence="4">The sequence shown here is derived from an EMBL/GenBank/DDBJ whole genome shotgun (WGS) entry which is preliminary data.</text>
</comment>
<dbReference type="CDD" id="cd02440">
    <property type="entry name" value="AdoMet_MTases"/>
    <property type="match status" value="1"/>
</dbReference>
<sequence length="247" mass="27175">MADRHFSDARLAALYDLHAPWDERDDFAFYLPLVMSARSVLDVGCGTGALLRRAREDGHTGRLCGLDPAEGMLTVARERPDVEWLLGDLTTAPAWDREFDLVVMTGHAFQVLLGDDELRVALSAIAAALSDEGAFVFETRNPLAREWEDWHVRYSGRVVDADGAVADGRCEVARPVEGEYVSFTHTYTSPAWDGPLRSHSTLRFLGPEALSGFLAEAGLVVAEQYGDWNRGPLTADSPEIITTARRA</sequence>
<proteinExistence type="predicted"/>